<keyword evidence="1 2" id="KW-0238">DNA-binding</keyword>
<dbReference type="PANTHER" id="PTHR43479:SF7">
    <property type="entry name" value="TETR-FAMILY TRANSCRIPTIONAL REGULATOR"/>
    <property type="match status" value="1"/>
</dbReference>
<feature type="DNA-binding region" description="H-T-H motif" evidence="2">
    <location>
        <begin position="53"/>
        <end position="72"/>
    </location>
</feature>
<organism evidence="4 5">
    <name type="scientific">Macrococcus hajekii</name>
    <dbReference type="NCBI Taxonomy" id="198482"/>
    <lineage>
        <taxon>Bacteria</taxon>
        <taxon>Bacillati</taxon>
        <taxon>Bacillota</taxon>
        <taxon>Bacilli</taxon>
        <taxon>Bacillales</taxon>
        <taxon>Staphylococcaceae</taxon>
        <taxon>Macrococcus</taxon>
    </lineage>
</organism>
<proteinExistence type="predicted"/>
<evidence type="ECO:0000256" key="1">
    <source>
        <dbReference type="ARBA" id="ARBA00023125"/>
    </source>
</evidence>
<reference evidence="4 5" key="1">
    <citation type="submission" date="2019-01" db="EMBL/GenBank/DDBJ databases">
        <title>Draft genome sequences of the type strains of six Macrococcus species.</title>
        <authorList>
            <person name="Mazhar S."/>
            <person name="Altermann E."/>
            <person name="Hill C."/>
            <person name="Mcauliffe O."/>
        </authorList>
    </citation>
    <scope>NUCLEOTIDE SEQUENCE [LARGE SCALE GENOMIC DNA]</scope>
    <source>
        <strain evidence="4 5">CCM4809</strain>
    </source>
</reference>
<evidence type="ECO:0000313" key="5">
    <source>
        <dbReference type="Proteomes" id="UP000295328"/>
    </source>
</evidence>
<dbReference type="Pfam" id="PF14278">
    <property type="entry name" value="TetR_C_8"/>
    <property type="match status" value="1"/>
</dbReference>
<dbReference type="SUPFAM" id="SSF46689">
    <property type="entry name" value="Homeodomain-like"/>
    <property type="match status" value="1"/>
</dbReference>
<evidence type="ECO:0000256" key="2">
    <source>
        <dbReference type="PROSITE-ProRule" id="PRU00335"/>
    </source>
</evidence>
<dbReference type="GO" id="GO:0003677">
    <property type="term" value="F:DNA binding"/>
    <property type="evidence" value="ECO:0007669"/>
    <property type="project" value="UniProtKB-UniRule"/>
</dbReference>
<dbReference type="PANTHER" id="PTHR43479">
    <property type="entry name" value="ACREF/ENVCD OPERON REPRESSOR-RELATED"/>
    <property type="match status" value="1"/>
</dbReference>
<evidence type="ECO:0000259" key="3">
    <source>
        <dbReference type="PROSITE" id="PS50977"/>
    </source>
</evidence>
<sequence length="208" mass="25086">MSTYFLNFRDLMIHGKIYDYVTLLKRAVMREKQTLIEEKFIALLEVHRFRKITIKMICEEAQINRSTFYSYFQDKYDLLDRLIDHHLSELDQLVSEIAAGINRQSDRRELSSIYLQNLFQYLYEHKIFFKTLMIVHPAQNFNQKLIQLLRNNYMKVVENVKMQNAEYFVNYTLGGQFGIIFFWLQNDCQEPPDVIADIVYRNIIKTNR</sequence>
<name>A0A4R6BIS4_9STAP</name>
<dbReference type="InterPro" id="IPR009057">
    <property type="entry name" value="Homeodomain-like_sf"/>
</dbReference>
<dbReference type="InterPro" id="IPR050624">
    <property type="entry name" value="HTH-type_Tx_Regulator"/>
</dbReference>
<feature type="domain" description="HTH tetR-type" evidence="3">
    <location>
        <begin position="30"/>
        <end position="90"/>
    </location>
</feature>
<dbReference type="Pfam" id="PF00440">
    <property type="entry name" value="TetR_N"/>
    <property type="match status" value="1"/>
</dbReference>
<dbReference type="OrthoDB" id="9810250at2"/>
<dbReference type="PROSITE" id="PS50977">
    <property type="entry name" value="HTH_TETR_2"/>
    <property type="match status" value="1"/>
</dbReference>
<evidence type="ECO:0000313" key="4">
    <source>
        <dbReference type="EMBL" id="TDM01563.1"/>
    </source>
</evidence>
<dbReference type="Gene3D" id="1.10.357.10">
    <property type="entry name" value="Tetracycline Repressor, domain 2"/>
    <property type="match status" value="1"/>
</dbReference>
<dbReference type="InterPro" id="IPR039532">
    <property type="entry name" value="TetR_C_Firmicutes"/>
</dbReference>
<dbReference type="Proteomes" id="UP000295328">
    <property type="component" value="Unassembled WGS sequence"/>
</dbReference>
<dbReference type="InterPro" id="IPR001647">
    <property type="entry name" value="HTH_TetR"/>
</dbReference>
<keyword evidence="5" id="KW-1185">Reference proteome</keyword>
<dbReference type="AlphaFoldDB" id="A0A4R6BIS4"/>
<protein>
    <submittedName>
        <fullName evidence="4">TetR family transcriptional regulator</fullName>
    </submittedName>
</protein>
<dbReference type="EMBL" id="SCWE01000003">
    <property type="protein sequence ID" value="TDM01563.1"/>
    <property type="molecule type" value="Genomic_DNA"/>
</dbReference>
<accession>A0A4R6BIS4</accession>
<gene>
    <name evidence="4" type="ORF">ERX37_08700</name>
</gene>
<comment type="caution">
    <text evidence="4">The sequence shown here is derived from an EMBL/GenBank/DDBJ whole genome shotgun (WGS) entry which is preliminary data.</text>
</comment>